<feature type="domain" description="EF-hand" evidence="3">
    <location>
        <begin position="10"/>
        <end position="45"/>
    </location>
</feature>
<evidence type="ECO:0000313" key="4">
    <source>
        <dbReference type="EMBL" id="KAG2494185.1"/>
    </source>
</evidence>
<gene>
    <name evidence="4" type="ORF">HYH03_007543</name>
</gene>
<dbReference type="Gene3D" id="1.10.238.10">
    <property type="entry name" value="EF-hand"/>
    <property type="match status" value="1"/>
</dbReference>
<evidence type="ECO:0000256" key="1">
    <source>
        <dbReference type="ARBA" id="ARBA00022837"/>
    </source>
</evidence>
<reference evidence="4" key="1">
    <citation type="journal article" date="2020" name="bioRxiv">
        <title>Comparative genomics of Chlamydomonas.</title>
        <authorList>
            <person name="Craig R.J."/>
            <person name="Hasan A.R."/>
            <person name="Ness R.W."/>
            <person name="Keightley P.D."/>
        </authorList>
    </citation>
    <scope>NUCLEOTIDE SEQUENCE</scope>
    <source>
        <strain evidence="4">CCAP 11/70</strain>
    </source>
</reference>
<dbReference type="InterPro" id="IPR011992">
    <property type="entry name" value="EF-hand-dom_pair"/>
</dbReference>
<keyword evidence="1" id="KW-0106">Calcium</keyword>
<dbReference type="InterPro" id="IPR018247">
    <property type="entry name" value="EF_Hand_1_Ca_BS"/>
</dbReference>
<protein>
    <recommendedName>
        <fullName evidence="3">EF-hand domain-containing protein</fullName>
    </recommendedName>
</protein>
<name>A0A836BZ14_9CHLO</name>
<feature type="compositionally biased region" description="Basic and acidic residues" evidence="2">
    <location>
        <begin position="7"/>
        <end position="23"/>
    </location>
</feature>
<proteinExistence type="predicted"/>
<dbReference type="OrthoDB" id="8785703at2759"/>
<feature type="domain" description="EF-hand" evidence="3">
    <location>
        <begin position="47"/>
        <end position="82"/>
    </location>
</feature>
<comment type="caution">
    <text evidence="4">The sequence shown here is derived from an EMBL/GenBank/DDBJ whole genome shotgun (WGS) entry which is preliminary data.</text>
</comment>
<accession>A0A836BZ14</accession>
<evidence type="ECO:0000313" key="5">
    <source>
        <dbReference type="Proteomes" id="UP000612055"/>
    </source>
</evidence>
<dbReference type="PROSITE" id="PS50222">
    <property type="entry name" value="EF_HAND_2"/>
    <property type="match status" value="2"/>
</dbReference>
<evidence type="ECO:0000256" key="2">
    <source>
        <dbReference type="SAM" id="MobiDB-lite"/>
    </source>
</evidence>
<evidence type="ECO:0000259" key="3">
    <source>
        <dbReference type="PROSITE" id="PS50222"/>
    </source>
</evidence>
<dbReference type="InterPro" id="IPR002048">
    <property type="entry name" value="EF_hand_dom"/>
</dbReference>
<dbReference type="Proteomes" id="UP000612055">
    <property type="component" value="Unassembled WGS sequence"/>
</dbReference>
<dbReference type="CDD" id="cd00051">
    <property type="entry name" value="EFh"/>
    <property type="match status" value="1"/>
</dbReference>
<dbReference type="AlphaFoldDB" id="A0A836BZ14"/>
<organism evidence="4 5">
    <name type="scientific">Edaphochlamys debaryana</name>
    <dbReference type="NCBI Taxonomy" id="47281"/>
    <lineage>
        <taxon>Eukaryota</taxon>
        <taxon>Viridiplantae</taxon>
        <taxon>Chlorophyta</taxon>
        <taxon>core chlorophytes</taxon>
        <taxon>Chlorophyceae</taxon>
        <taxon>CS clade</taxon>
        <taxon>Chlamydomonadales</taxon>
        <taxon>Chlamydomonadales incertae sedis</taxon>
        <taxon>Edaphochlamys</taxon>
    </lineage>
</organism>
<dbReference type="PROSITE" id="PS00018">
    <property type="entry name" value="EF_HAND_1"/>
    <property type="match status" value="1"/>
</dbReference>
<sequence>MQAWNKLDPESKQEMRDIFKSGDSDNDGTWSREELAKFLDRILDDPDKAQRGQDLWGLVDADGDGSLDFYEVGTLVYLMQVATSHCDFCEEPIFDDAMWACRTCCTKYIEDGGVCGEDWATVCGACHSKMPRARVCSNSRGHGPLENVPHDPFVPTEECPLFLELAPAAPRVELVTCDCCGEVHANTAAHLPGAPAHVFSGERADGGRTIMCEWCATGRCKNCGKTLCDTSAAEPGLWALTTLACAGGCRAAPGGPFPPHALDRSHPPDCPTCAPRVRAGTLYVQPQQAAPHLDTGLAACMCCGMVRAGVPPYLDAEGLDGHMVPAPGGEGYLCELCVTWICERCGDSYCEGHDPQEGKWRAGYVHSNKCERRGEGKWGFDVGSMARIAASASRPQCPTCVEAFLRLQTAAVQPAAIAAHQQGGREEDGSLSKSDKKTLKFLGKAAMTGLEAGVMLGSGGCSIM</sequence>
<keyword evidence="5" id="KW-1185">Reference proteome</keyword>
<dbReference type="SUPFAM" id="SSF47473">
    <property type="entry name" value="EF-hand"/>
    <property type="match status" value="1"/>
</dbReference>
<dbReference type="EMBL" id="JAEHOE010000032">
    <property type="protein sequence ID" value="KAG2494185.1"/>
    <property type="molecule type" value="Genomic_DNA"/>
</dbReference>
<dbReference type="GO" id="GO:0005509">
    <property type="term" value="F:calcium ion binding"/>
    <property type="evidence" value="ECO:0007669"/>
    <property type="project" value="InterPro"/>
</dbReference>
<feature type="region of interest" description="Disordered" evidence="2">
    <location>
        <begin position="1"/>
        <end position="28"/>
    </location>
</feature>
<dbReference type="SMART" id="SM00054">
    <property type="entry name" value="EFh"/>
    <property type="match status" value="2"/>
</dbReference>